<sequence>MACAGLLETEIHGGGGGKQSFLCSFPKAIRMPESLKDLVVWKPCCSQSPKYSWTVLNHCFVWMDAFSAQEGILLSMDRLEALYC</sequence>
<dbReference type="Proteomes" id="UP000887116">
    <property type="component" value="Unassembled WGS sequence"/>
</dbReference>
<dbReference type="EMBL" id="BMAO01018087">
    <property type="protein sequence ID" value="GFR20584.1"/>
    <property type="molecule type" value="Genomic_DNA"/>
</dbReference>
<accession>A0A8X6IED7</accession>
<keyword evidence="2" id="KW-1185">Reference proteome</keyword>
<organism evidence="1 2">
    <name type="scientific">Trichonephila clavata</name>
    <name type="common">Joro spider</name>
    <name type="synonym">Nephila clavata</name>
    <dbReference type="NCBI Taxonomy" id="2740835"/>
    <lineage>
        <taxon>Eukaryota</taxon>
        <taxon>Metazoa</taxon>
        <taxon>Ecdysozoa</taxon>
        <taxon>Arthropoda</taxon>
        <taxon>Chelicerata</taxon>
        <taxon>Arachnida</taxon>
        <taxon>Araneae</taxon>
        <taxon>Araneomorphae</taxon>
        <taxon>Entelegynae</taxon>
        <taxon>Araneoidea</taxon>
        <taxon>Nephilidae</taxon>
        <taxon>Trichonephila</taxon>
    </lineage>
</organism>
<gene>
    <name evidence="1" type="ORF">TNCT_403231</name>
</gene>
<name>A0A8X6IED7_TRICU</name>
<proteinExistence type="predicted"/>
<dbReference type="AlphaFoldDB" id="A0A8X6IED7"/>
<evidence type="ECO:0000313" key="2">
    <source>
        <dbReference type="Proteomes" id="UP000887116"/>
    </source>
</evidence>
<protein>
    <submittedName>
        <fullName evidence="1">Uncharacterized protein</fullName>
    </submittedName>
</protein>
<evidence type="ECO:0000313" key="1">
    <source>
        <dbReference type="EMBL" id="GFR20584.1"/>
    </source>
</evidence>
<comment type="caution">
    <text evidence="1">The sequence shown here is derived from an EMBL/GenBank/DDBJ whole genome shotgun (WGS) entry which is preliminary data.</text>
</comment>
<reference evidence="1" key="1">
    <citation type="submission" date="2020-07" db="EMBL/GenBank/DDBJ databases">
        <title>Multicomponent nature underlies the extraordinary mechanical properties of spider dragline silk.</title>
        <authorList>
            <person name="Kono N."/>
            <person name="Nakamura H."/>
            <person name="Mori M."/>
            <person name="Yoshida Y."/>
            <person name="Ohtoshi R."/>
            <person name="Malay A.D."/>
            <person name="Moran D.A.P."/>
            <person name="Tomita M."/>
            <person name="Numata K."/>
            <person name="Arakawa K."/>
        </authorList>
    </citation>
    <scope>NUCLEOTIDE SEQUENCE</scope>
</reference>